<dbReference type="Pfam" id="PF14303">
    <property type="entry name" value="NAM-associated"/>
    <property type="match status" value="1"/>
</dbReference>
<sequence length="342" mass="37988">MSIHLDPALAPNSIDNNPPHTPEPAITPSKDEEDVDGTRGSTRAASPRVKKLANYREPEDVQLCHSWLGVSEDPKTGSSRHGTRFWDRVTELYHKEIPRPVRTAKSLESRWAMLQKSVGPFGALYEEAQRARESSGSSAGQEDAALMQAFRQFAEDQGRRFKYFSCYTILAKSPTWTSYAASHRLKKADAQARKKRKRTPSSELPPPTSATSEPQSDDDQLDDEQDDPHPADDLPQRLTDHPPQEEPGPESLTACDDWKTAIANAQVQIAAQMKRQNDLLQVHAKLLQHLALASETTSQAAIMTRDLSGLDNDTRSWFVTKRKQILASLNCEESSTSASSSS</sequence>
<organism evidence="3 4">
    <name type="scientific">Puccinia coronata f. sp. avenae</name>
    <dbReference type="NCBI Taxonomy" id="200324"/>
    <lineage>
        <taxon>Eukaryota</taxon>
        <taxon>Fungi</taxon>
        <taxon>Dikarya</taxon>
        <taxon>Basidiomycota</taxon>
        <taxon>Pucciniomycotina</taxon>
        <taxon>Pucciniomycetes</taxon>
        <taxon>Pucciniales</taxon>
        <taxon>Pucciniaceae</taxon>
        <taxon>Puccinia</taxon>
    </lineage>
</organism>
<reference evidence="3 4" key="1">
    <citation type="submission" date="2017-11" db="EMBL/GenBank/DDBJ databases">
        <title>De novo assembly and phasing of dikaryotic genomes from two isolates of Puccinia coronata f. sp. avenae, the causal agent of oat crown rust.</title>
        <authorList>
            <person name="Miller M.E."/>
            <person name="Zhang Y."/>
            <person name="Omidvar V."/>
            <person name="Sperschneider J."/>
            <person name="Schwessinger B."/>
            <person name="Raley C."/>
            <person name="Palmer J.M."/>
            <person name="Garnica D."/>
            <person name="Upadhyaya N."/>
            <person name="Rathjen J."/>
            <person name="Taylor J.M."/>
            <person name="Park R.F."/>
            <person name="Dodds P.N."/>
            <person name="Hirsch C.D."/>
            <person name="Kianian S.F."/>
            <person name="Figueroa M."/>
        </authorList>
    </citation>
    <scope>NUCLEOTIDE SEQUENCE [LARGE SCALE GENOMIC DNA]</scope>
    <source>
        <strain evidence="3">12NC29</strain>
    </source>
</reference>
<dbReference type="PANTHER" id="PTHR45023">
    <property type="match status" value="1"/>
</dbReference>
<feature type="compositionally biased region" description="Basic and acidic residues" evidence="1">
    <location>
        <begin position="227"/>
        <end position="244"/>
    </location>
</feature>
<feature type="region of interest" description="Disordered" evidence="1">
    <location>
        <begin position="180"/>
        <end position="253"/>
    </location>
</feature>
<evidence type="ECO:0000259" key="2">
    <source>
        <dbReference type="Pfam" id="PF14303"/>
    </source>
</evidence>
<dbReference type="EMBL" id="PGCJ01000680">
    <property type="protein sequence ID" value="PLW24805.1"/>
    <property type="molecule type" value="Genomic_DNA"/>
</dbReference>
<dbReference type="OrthoDB" id="7763131at2759"/>
<keyword evidence="4" id="KW-1185">Reference proteome</keyword>
<evidence type="ECO:0000313" key="4">
    <source>
        <dbReference type="Proteomes" id="UP000235388"/>
    </source>
</evidence>
<protein>
    <recommendedName>
        <fullName evidence="2">No apical meristem-associated C-terminal domain-containing protein</fullName>
    </recommendedName>
</protein>
<dbReference type="InterPro" id="IPR029466">
    <property type="entry name" value="NAM-associated_C"/>
</dbReference>
<proteinExistence type="predicted"/>
<feature type="domain" description="No apical meristem-associated C-terminal" evidence="2">
    <location>
        <begin position="159"/>
        <end position="325"/>
    </location>
</feature>
<dbReference type="Proteomes" id="UP000235388">
    <property type="component" value="Unassembled WGS sequence"/>
</dbReference>
<dbReference type="PANTHER" id="PTHR45023:SF4">
    <property type="entry name" value="GLYCINE-RICH PROTEIN-RELATED"/>
    <property type="match status" value="1"/>
</dbReference>
<accession>A0A2N5TH20</accession>
<name>A0A2N5TH20_9BASI</name>
<comment type="caution">
    <text evidence="3">The sequence shown here is derived from an EMBL/GenBank/DDBJ whole genome shotgun (WGS) entry which is preliminary data.</text>
</comment>
<gene>
    <name evidence="3" type="ORF">PCANC_28501</name>
</gene>
<dbReference type="STRING" id="200324.A0A2N5TH20"/>
<evidence type="ECO:0000313" key="3">
    <source>
        <dbReference type="EMBL" id="PLW24805.1"/>
    </source>
</evidence>
<dbReference type="AlphaFoldDB" id="A0A2N5TH20"/>
<feature type="region of interest" description="Disordered" evidence="1">
    <location>
        <begin position="1"/>
        <end position="53"/>
    </location>
</feature>
<evidence type="ECO:0000256" key="1">
    <source>
        <dbReference type="SAM" id="MobiDB-lite"/>
    </source>
</evidence>
<feature type="compositionally biased region" description="Acidic residues" evidence="1">
    <location>
        <begin position="215"/>
        <end position="226"/>
    </location>
</feature>